<keyword evidence="2 7" id="KW-0999">Mitochondrion inner membrane</keyword>
<sequence>MFTGYRRSTSITKKMLQQQQLQIQHPIKRTIVLAAVASLTNLLVGKDVRLANAMENDNLHDKTGEYQRKTQEDVEQRLKALRNTRPMKPNYEGHVPLWPHEKLILFAVSGLRSYFHPENGENIVQLGEATALPCFLESLKRTMLLDKVGRRILRETPDITSESLNMERLSKMGKNTLGYTYYQWLKKEGVSPDTRAPVAYIDDPVHAFIFKRYRQCHDFYHAINGLPIIIEGEIAVKAFEAANLGVPMAALGALLAPLKLKPVQRERLFTIYLPWAVKSGLKCKPLINVYWEELLEKDIEELRRELNITPPPDLRALRKERARQRMSFKLKYESYEK</sequence>
<evidence type="ECO:0000256" key="4">
    <source>
        <dbReference type="ARBA" id="ARBA00023136"/>
    </source>
</evidence>
<comment type="function">
    <text evidence="7">Lyase that catalyzes the C1-decarboxylation of 4-hydroxy-3-methoxy-5-(all-trans-polyprenyl)benzoic acid into 2-methoxy-6-(all-trans-polyprenyl)phenol during ubiquinone biosynthesis.</text>
</comment>
<dbReference type="PANTHER" id="PTHR12922">
    <property type="entry name" value="UBIQUINONE BIOSYNTHESIS PROTEIN"/>
    <property type="match status" value="1"/>
</dbReference>
<keyword evidence="8" id="KW-0830">Ubiquinone</keyword>
<dbReference type="Pfam" id="PF05019">
    <property type="entry name" value="Coq4"/>
    <property type="match status" value="1"/>
</dbReference>
<comment type="cofactor">
    <cofactor evidence="7">
        <name>Zn(2+)</name>
        <dbReference type="ChEBI" id="CHEBI:29105"/>
    </cofactor>
</comment>
<keyword evidence="7" id="KW-0479">Metal-binding</keyword>
<evidence type="ECO:0000256" key="7">
    <source>
        <dbReference type="HAMAP-Rule" id="MF_03111"/>
    </source>
</evidence>
<comment type="subcellular location">
    <subcellularLocation>
        <location evidence="7">Mitochondrion inner membrane</location>
        <topology evidence="7">Peripheral membrane protein</topology>
        <orientation evidence="7">Matrix side</orientation>
    </subcellularLocation>
</comment>
<keyword evidence="3 7" id="KW-0496">Mitochondrion</keyword>
<evidence type="ECO:0000313" key="9">
    <source>
        <dbReference type="Proteomes" id="UP000422736"/>
    </source>
</evidence>
<feature type="binding site" evidence="7">
    <location>
        <position position="221"/>
    </location>
    <ligand>
        <name>Zn(2+)</name>
        <dbReference type="ChEBI" id="CHEBI:29105"/>
    </ligand>
</feature>
<comment type="catalytic activity">
    <reaction evidence="7">
        <text>a 4-hydroxy-3-methoxy-5-(all-trans-polyprenyl)benzoate + H(+) = a 2-methoxy-6-(all-trans-polyprenyl)phenol + CO2</text>
        <dbReference type="Rhea" id="RHEA:81179"/>
        <dbReference type="Rhea" id="RHEA-COMP:9551"/>
        <dbReference type="Rhea" id="RHEA-COMP:10931"/>
        <dbReference type="ChEBI" id="CHEBI:15378"/>
        <dbReference type="ChEBI" id="CHEBI:16526"/>
        <dbReference type="ChEBI" id="CHEBI:62731"/>
        <dbReference type="ChEBI" id="CHEBI:84443"/>
        <dbReference type="EC" id="4.1.1.130"/>
    </reaction>
</comment>
<keyword evidence="5 7" id="KW-0456">Lyase</keyword>
<dbReference type="Proteomes" id="UP000422736">
    <property type="component" value="Chromosome 5"/>
</dbReference>
<feature type="binding site" evidence="7">
    <location>
        <position position="233"/>
    </location>
    <ligand>
        <name>Zn(2+)</name>
        <dbReference type="ChEBI" id="CHEBI:29105"/>
    </ligand>
</feature>
<evidence type="ECO:0000256" key="3">
    <source>
        <dbReference type="ARBA" id="ARBA00023128"/>
    </source>
</evidence>
<evidence type="ECO:0000313" key="8">
    <source>
        <dbReference type="EMBL" id="QGN16945.1"/>
    </source>
</evidence>
<dbReference type="InterPro" id="IPR007715">
    <property type="entry name" value="Coq4"/>
</dbReference>
<comment type="subunit">
    <text evidence="7">Component of a multi-subunit COQ enzyme complex, composed of at least COQ3, COQ4, COQ5, COQ6, COQ7 and COQ9.</text>
</comment>
<comment type="pathway">
    <text evidence="7">Cofactor biosynthesis; ubiquinone biosynthesis.</text>
</comment>
<evidence type="ECO:0000256" key="6">
    <source>
        <dbReference type="ARBA" id="ARBA00081568"/>
    </source>
</evidence>
<gene>
    <name evidence="7 8" type="primary">COQ4</name>
    <name evidence="8" type="ORF">FIM1_3672</name>
</gene>
<accession>A0ABX6EZC0</accession>
<reference evidence="8 9" key="1">
    <citation type="submission" date="2016-03" db="EMBL/GenBank/DDBJ databases">
        <title>How can Kluyveromyces marxianus grow so fast - potential evolutionary course in Saccharomyces Complex revealed by comparative genomics.</title>
        <authorList>
            <person name="Mo W."/>
            <person name="Lu W."/>
            <person name="Yang X."/>
            <person name="Qi J."/>
            <person name="Lv H."/>
        </authorList>
    </citation>
    <scope>NUCLEOTIDE SEQUENCE [LARGE SCALE GENOMIC DNA]</scope>
    <source>
        <strain evidence="8 9">FIM1</strain>
    </source>
</reference>
<dbReference type="EMBL" id="CP015058">
    <property type="protein sequence ID" value="QGN16945.1"/>
    <property type="molecule type" value="Genomic_DNA"/>
</dbReference>
<evidence type="ECO:0000256" key="2">
    <source>
        <dbReference type="ARBA" id="ARBA00022792"/>
    </source>
</evidence>
<evidence type="ECO:0000256" key="5">
    <source>
        <dbReference type="ARBA" id="ARBA00023239"/>
    </source>
</evidence>
<feature type="binding site" evidence="7">
    <location>
        <position position="218"/>
    </location>
    <ligand>
        <name>Zn(2+)</name>
        <dbReference type="ChEBI" id="CHEBI:29105"/>
    </ligand>
</feature>
<organism evidence="8 9">
    <name type="scientific">Kluyveromyces marxianus</name>
    <name type="common">Yeast</name>
    <name type="synonym">Candida kefyr</name>
    <dbReference type="NCBI Taxonomy" id="4911"/>
    <lineage>
        <taxon>Eukaryota</taxon>
        <taxon>Fungi</taxon>
        <taxon>Dikarya</taxon>
        <taxon>Ascomycota</taxon>
        <taxon>Saccharomycotina</taxon>
        <taxon>Saccharomycetes</taxon>
        <taxon>Saccharomycetales</taxon>
        <taxon>Saccharomycetaceae</taxon>
        <taxon>Kluyveromyces</taxon>
    </lineage>
</organism>
<keyword evidence="7" id="KW-0862">Zinc</keyword>
<name>A0ABX6EZC0_KLUMA</name>
<proteinExistence type="inferred from homology"/>
<evidence type="ECO:0000256" key="1">
    <source>
        <dbReference type="ARBA" id="ARBA00022688"/>
    </source>
</evidence>
<comment type="similarity">
    <text evidence="7">Belongs to the COQ4 family.</text>
</comment>
<keyword evidence="9" id="KW-1185">Reference proteome</keyword>
<feature type="binding site" evidence="7">
    <location>
        <position position="217"/>
    </location>
    <ligand>
        <name>Zn(2+)</name>
        <dbReference type="ChEBI" id="CHEBI:29105"/>
    </ligand>
</feature>
<dbReference type="PANTHER" id="PTHR12922:SF7">
    <property type="entry name" value="UBIQUINONE BIOSYNTHESIS PROTEIN COQ4 HOMOLOG, MITOCHONDRIAL"/>
    <property type="match status" value="1"/>
</dbReference>
<dbReference type="HAMAP" id="MF_03111">
    <property type="entry name" value="Coq4"/>
    <property type="match status" value="1"/>
</dbReference>
<keyword evidence="1 7" id="KW-0831">Ubiquinone biosynthesis</keyword>
<dbReference type="InterPro" id="IPR027540">
    <property type="entry name" value="Coq4_euk"/>
</dbReference>
<keyword evidence="4 7" id="KW-0472">Membrane</keyword>
<protein>
    <recommendedName>
        <fullName evidence="6">4-hydroxy-3-methoxy-5-polyprenylbenzoate decarboxylase</fullName>
    </recommendedName>
</protein>